<comment type="caution">
    <text evidence="3">The sequence shown here is derived from an EMBL/GenBank/DDBJ whole genome shotgun (WGS) entry which is preliminary data.</text>
</comment>
<feature type="domain" description="Phage capsid-like C-terminal" evidence="2">
    <location>
        <begin position="103"/>
        <end position="363"/>
    </location>
</feature>
<sequence>MTDLSQIEILAKEFKNQVDAIKGDTAELKAVVLELEQKAARRPSGSLFEEKSGSKALKKIIESDQVKSYRDKQASTVTVTSNFEIKALTTEGLGIVGSTGYDTQAQRDPEAIRFIQKPTTLIDALRVIPVSSASYEYVKLMSTYENAADYQALEGDTKAEQSIPTEAKSVTHRTIAVTTIVSNQVISDNNSLQATIISLLGGGVLQKLEREIVQGDGTGSSIEGFAKHAKAHEAEAGTLLVDAIGEARAEAKEAGLQPSVVIVNPVTLQQMVGVKQDGGGYVLSSNGLPGLSDMWTLRIIESAACPRDEAYVLDMEQIAVLDREQLTIKIDDMTLMDQNMTRIRVELRASFANFIDGAIVKVTVADAEPVEG</sequence>
<name>A0A9D2ZZB2_ACILW</name>
<evidence type="ECO:0000259" key="2">
    <source>
        <dbReference type="Pfam" id="PF05065"/>
    </source>
</evidence>
<accession>A0A9D2ZZB2</accession>
<dbReference type="InterPro" id="IPR024455">
    <property type="entry name" value="Phage_capsid"/>
</dbReference>
<comment type="subcellular location">
    <subcellularLocation>
        <location evidence="1">Virion</location>
    </subcellularLocation>
</comment>
<evidence type="ECO:0000256" key="1">
    <source>
        <dbReference type="ARBA" id="ARBA00004328"/>
    </source>
</evidence>
<organism evidence="3 4">
    <name type="scientific">Acinetobacter lwoffii</name>
    <dbReference type="NCBI Taxonomy" id="28090"/>
    <lineage>
        <taxon>Bacteria</taxon>
        <taxon>Pseudomonadati</taxon>
        <taxon>Pseudomonadota</taxon>
        <taxon>Gammaproteobacteria</taxon>
        <taxon>Moraxellales</taxon>
        <taxon>Moraxellaceae</taxon>
        <taxon>Acinetobacter</taxon>
    </lineage>
</organism>
<dbReference type="EMBL" id="DYWX01000071">
    <property type="protein sequence ID" value="HJF27965.1"/>
    <property type="molecule type" value="Genomic_DNA"/>
</dbReference>
<dbReference type="Gene3D" id="3.30.2320.10">
    <property type="entry name" value="hypothetical protein PF0899 domain"/>
    <property type="match status" value="1"/>
</dbReference>
<dbReference type="InterPro" id="IPR054612">
    <property type="entry name" value="Phage_capsid-like_C"/>
</dbReference>
<reference evidence="3" key="2">
    <citation type="submission" date="2021-09" db="EMBL/GenBank/DDBJ databases">
        <authorList>
            <person name="Gilroy R."/>
        </authorList>
    </citation>
    <scope>NUCLEOTIDE SEQUENCE</scope>
    <source>
        <strain evidence="3">CHK135-1449</strain>
    </source>
</reference>
<protein>
    <submittedName>
        <fullName evidence="3">Phage major capsid protein</fullName>
    </submittedName>
</protein>
<dbReference type="Pfam" id="PF05065">
    <property type="entry name" value="Phage_capsid"/>
    <property type="match status" value="1"/>
</dbReference>
<dbReference type="Gene3D" id="3.30.2400.10">
    <property type="entry name" value="Major capsid protein gp5"/>
    <property type="match status" value="1"/>
</dbReference>
<dbReference type="AlphaFoldDB" id="A0A9D2ZZB2"/>
<dbReference type="NCBIfam" id="TIGR01554">
    <property type="entry name" value="major_cap_HK97"/>
    <property type="match status" value="1"/>
</dbReference>
<evidence type="ECO:0000313" key="4">
    <source>
        <dbReference type="Proteomes" id="UP000787156"/>
    </source>
</evidence>
<reference evidence="3" key="1">
    <citation type="journal article" date="2021" name="PeerJ">
        <title>Extensive microbial diversity within the chicken gut microbiome revealed by metagenomics and culture.</title>
        <authorList>
            <person name="Gilroy R."/>
            <person name="Ravi A."/>
            <person name="Getino M."/>
            <person name="Pursley I."/>
            <person name="Horton D.L."/>
            <person name="Alikhan N.F."/>
            <person name="Baker D."/>
            <person name="Gharbi K."/>
            <person name="Hall N."/>
            <person name="Watson M."/>
            <person name="Adriaenssens E.M."/>
            <person name="Foster-Nyarko E."/>
            <person name="Jarju S."/>
            <person name="Secka A."/>
            <person name="Antonio M."/>
            <person name="Oren A."/>
            <person name="Chaudhuri R.R."/>
            <person name="La Ragione R."/>
            <person name="Hildebrand F."/>
            <person name="Pallen M.J."/>
        </authorList>
    </citation>
    <scope>NUCLEOTIDE SEQUENCE</scope>
    <source>
        <strain evidence="3">CHK135-1449</strain>
    </source>
</reference>
<gene>
    <name evidence="3" type="ORF">K8V79_06925</name>
</gene>
<dbReference type="SUPFAM" id="SSF56563">
    <property type="entry name" value="Major capsid protein gp5"/>
    <property type="match status" value="1"/>
</dbReference>
<proteinExistence type="predicted"/>
<dbReference type="Proteomes" id="UP000787156">
    <property type="component" value="Unassembled WGS sequence"/>
</dbReference>
<evidence type="ECO:0000313" key="3">
    <source>
        <dbReference type="EMBL" id="HJF27965.1"/>
    </source>
</evidence>